<feature type="transmembrane region" description="Helical" evidence="2">
    <location>
        <begin position="118"/>
        <end position="139"/>
    </location>
</feature>
<feature type="transmembrane region" description="Helical" evidence="2">
    <location>
        <begin position="145"/>
        <end position="162"/>
    </location>
</feature>
<proteinExistence type="predicted"/>
<feature type="transmembrane region" description="Helical" evidence="2">
    <location>
        <begin position="183"/>
        <end position="203"/>
    </location>
</feature>
<evidence type="ECO:0000256" key="2">
    <source>
        <dbReference type="SAM" id="Phobius"/>
    </source>
</evidence>
<feature type="transmembrane region" description="Helical" evidence="2">
    <location>
        <begin position="269"/>
        <end position="292"/>
    </location>
</feature>
<dbReference type="Pfam" id="PF10067">
    <property type="entry name" value="DUF2306"/>
    <property type="match status" value="1"/>
</dbReference>
<comment type="caution">
    <text evidence="3">The sequence shown here is derived from an EMBL/GenBank/DDBJ whole genome shotgun (WGS) entry which is preliminary data.</text>
</comment>
<organism evidence="3 4">
    <name type="scientific">Cephalotrichum gorgonifer</name>
    <dbReference type="NCBI Taxonomy" id="2041049"/>
    <lineage>
        <taxon>Eukaryota</taxon>
        <taxon>Fungi</taxon>
        <taxon>Dikarya</taxon>
        <taxon>Ascomycota</taxon>
        <taxon>Pezizomycotina</taxon>
        <taxon>Sordariomycetes</taxon>
        <taxon>Hypocreomycetidae</taxon>
        <taxon>Microascales</taxon>
        <taxon>Microascaceae</taxon>
        <taxon>Cephalotrichum</taxon>
    </lineage>
</organism>
<feature type="region of interest" description="Disordered" evidence="1">
    <location>
        <begin position="306"/>
        <end position="348"/>
    </location>
</feature>
<gene>
    <name evidence="3" type="ORF">DNG_04247</name>
</gene>
<keyword evidence="2" id="KW-1133">Transmembrane helix</keyword>
<sequence length="348" mass="37776">MATAQRPAAAASGAVPRRGLHHKLGFTTATRFWLFVLFATPMIYFSVRRLDYIDIDSAFCGGPNHAIQGECYWYSQPGMDRMGMMLHLGAILPAGILACVQFVPAVRRRFIALHMINGYIVVTLSVLGTIGVLMFTPHAMGGSRMTQAISVLVCTMFLVALFKAQLGIKRGRIDQHRAWMLRAWFYAGAIITMRPILILVAWLSSKTPTYDAFPCKVVEYILSGDQAELLARFPSCARYVSGEDLEEWTVVKANFPVGDDVGSAAALRIGFAVGGALAIAIHAIGIEAYLHATAAENERLKKISVHKRAATGRAKSQTGSKDTKASPSVPSPRSEKGQNDQGGSAVLF</sequence>
<dbReference type="Proteomes" id="UP001187682">
    <property type="component" value="Unassembled WGS sequence"/>
</dbReference>
<evidence type="ECO:0008006" key="5">
    <source>
        <dbReference type="Google" id="ProtNLM"/>
    </source>
</evidence>
<feature type="transmembrane region" description="Helical" evidence="2">
    <location>
        <begin position="24"/>
        <end position="47"/>
    </location>
</feature>
<keyword evidence="2" id="KW-0812">Transmembrane</keyword>
<dbReference type="InterPro" id="IPR018750">
    <property type="entry name" value="DUF2306_membrane"/>
</dbReference>
<evidence type="ECO:0000313" key="3">
    <source>
        <dbReference type="EMBL" id="SPO01574.1"/>
    </source>
</evidence>
<dbReference type="AlphaFoldDB" id="A0AAE8SUC8"/>
<dbReference type="EMBL" id="ONZQ02000005">
    <property type="protein sequence ID" value="SPO01574.1"/>
    <property type="molecule type" value="Genomic_DNA"/>
</dbReference>
<reference evidence="3" key="1">
    <citation type="submission" date="2018-03" db="EMBL/GenBank/DDBJ databases">
        <authorList>
            <person name="Guldener U."/>
        </authorList>
    </citation>
    <scope>NUCLEOTIDE SEQUENCE</scope>
</reference>
<keyword evidence="4" id="KW-1185">Reference proteome</keyword>
<evidence type="ECO:0000256" key="1">
    <source>
        <dbReference type="SAM" id="MobiDB-lite"/>
    </source>
</evidence>
<protein>
    <recommendedName>
        <fullName evidence="5">DUF2306 domain-containing protein</fullName>
    </recommendedName>
</protein>
<feature type="compositionally biased region" description="Polar residues" evidence="1">
    <location>
        <begin position="314"/>
        <end position="328"/>
    </location>
</feature>
<accession>A0AAE8SUC8</accession>
<feature type="transmembrane region" description="Helical" evidence="2">
    <location>
        <begin position="84"/>
        <end position="106"/>
    </location>
</feature>
<evidence type="ECO:0000313" key="4">
    <source>
        <dbReference type="Proteomes" id="UP001187682"/>
    </source>
</evidence>
<keyword evidence="2" id="KW-0472">Membrane</keyword>
<name>A0AAE8SUC8_9PEZI</name>